<proteinExistence type="predicted"/>
<evidence type="ECO:0000313" key="1">
    <source>
        <dbReference type="EMBL" id="AKK08258.1"/>
    </source>
</evidence>
<dbReference type="Proteomes" id="UP000035540">
    <property type="component" value="Chromosome"/>
</dbReference>
<sequence length="58" mass="6369">MRGVARFLVVADQAAQGFTVESELFSKLTSCPMSVGRVGLGVDDDFDIAWFEFVRALL</sequence>
<dbReference type="EMBL" id="CP011545">
    <property type="protein sequence ID" value="AKK08258.1"/>
    <property type="molecule type" value="Genomic_DNA"/>
</dbReference>
<gene>
    <name evidence="1" type="ORF">CTEST_04045</name>
</gene>
<name>A0A0G3H8T2_9CORY</name>
<organism evidence="1 2">
    <name type="scientific">Corynebacterium testudinoris</name>
    <dbReference type="NCBI Taxonomy" id="136857"/>
    <lineage>
        <taxon>Bacteria</taxon>
        <taxon>Bacillati</taxon>
        <taxon>Actinomycetota</taxon>
        <taxon>Actinomycetes</taxon>
        <taxon>Mycobacteriales</taxon>
        <taxon>Corynebacteriaceae</taxon>
        <taxon>Corynebacterium</taxon>
    </lineage>
</organism>
<evidence type="ECO:0000313" key="2">
    <source>
        <dbReference type="Proteomes" id="UP000035540"/>
    </source>
</evidence>
<keyword evidence="2" id="KW-1185">Reference proteome</keyword>
<dbReference type="PATRIC" id="fig|136857.5.peg.800"/>
<reference evidence="1 2" key="1">
    <citation type="journal article" date="2015" name="Genome Announc.">
        <title>Complete Genome Sequence of the Type Strain Corynebacterium testudinoris DSM 44614, Recovered from Necrotic Lesions in the Mouth of a Tortoise.</title>
        <authorList>
            <person name="Ruckert C."/>
            <person name="Kriete M."/>
            <person name="Jaenicke S."/>
            <person name="Winkler A."/>
            <person name="Tauch A."/>
        </authorList>
    </citation>
    <scope>NUCLEOTIDE SEQUENCE [LARGE SCALE GENOMIC DNA]</scope>
    <source>
        <strain evidence="1 2">DSM 44614</strain>
    </source>
</reference>
<dbReference type="AlphaFoldDB" id="A0A0G3H8T2"/>
<dbReference type="KEGG" id="cted:CTEST_04045"/>
<accession>A0A0G3H8T2</accession>
<reference evidence="2" key="2">
    <citation type="submission" date="2015-05" db="EMBL/GenBank/DDBJ databases">
        <title>Complete genome sequence of Corynebacterium testudinoris DSM 44614, recovered from necrotic lesions in the mouth of a tortoise.</title>
        <authorList>
            <person name="Ruckert C."/>
            <person name="Albersmeier A."/>
            <person name="Winkler A."/>
            <person name="Tauch A."/>
        </authorList>
    </citation>
    <scope>NUCLEOTIDE SEQUENCE [LARGE SCALE GENOMIC DNA]</scope>
    <source>
        <strain evidence="2">DSM 44614</strain>
    </source>
</reference>
<protein>
    <submittedName>
        <fullName evidence="1">Uncharacterized protein</fullName>
    </submittedName>
</protein>